<dbReference type="PANTHER" id="PTHR38118">
    <property type="entry name" value="ANCHORED CELL WALL PROTEIN 11-RELATED"/>
    <property type="match status" value="1"/>
</dbReference>
<evidence type="ECO:0000313" key="5">
    <source>
        <dbReference type="Proteomes" id="UP000193240"/>
    </source>
</evidence>
<evidence type="ECO:0000259" key="3">
    <source>
        <dbReference type="Pfam" id="PF24808"/>
    </source>
</evidence>
<feature type="signal peptide" evidence="2">
    <location>
        <begin position="1"/>
        <end position="19"/>
    </location>
</feature>
<dbReference type="AlphaFoldDB" id="A0A1Y2MCV4"/>
<dbReference type="InterPro" id="IPR056124">
    <property type="entry name" value="DUF7707"/>
</dbReference>
<feature type="chain" id="PRO_5012282465" description="DUF7707 domain-containing protein" evidence="2">
    <location>
        <begin position="20"/>
        <end position="209"/>
    </location>
</feature>
<dbReference type="Proteomes" id="UP000193240">
    <property type="component" value="Unassembled WGS sequence"/>
</dbReference>
<dbReference type="STRING" id="105696.A0A1Y2MCV4"/>
<evidence type="ECO:0000256" key="2">
    <source>
        <dbReference type="SAM" id="SignalP"/>
    </source>
</evidence>
<dbReference type="InParanoid" id="A0A1Y2MCV4"/>
<accession>A0A1Y2MCV4</accession>
<dbReference type="EMBL" id="KZ107838">
    <property type="protein sequence ID" value="OSS53965.1"/>
    <property type="molecule type" value="Genomic_DNA"/>
</dbReference>
<evidence type="ECO:0000256" key="1">
    <source>
        <dbReference type="SAM" id="MobiDB-lite"/>
    </source>
</evidence>
<dbReference type="Pfam" id="PF24808">
    <property type="entry name" value="DUF7707"/>
    <property type="match status" value="1"/>
</dbReference>
<dbReference type="PANTHER" id="PTHR38118:SF2">
    <property type="entry name" value="CDP-ALCOHOL PHOSPHATIDYLTRANSFERASE PROTEIN"/>
    <property type="match status" value="1"/>
</dbReference>
<feature type="compositionally biased region" description="Low complexity" evidence="1">
    <location>
        <begin position="146"/>
        <end position="181"/>
    </location>
</feature>
<name>A0A1Y2MCV4_EPING</name>
<keyword evidence="2" id="KW-0732">Signal</keyword>
<protein>
    <recommendedName>
        <fullName evidence="3">DUF7707 domain-containing protein</fullName>
    </recommendedName>
</protein>
<dbReference type="OMA" id="CSAQRNT"/>
<evidence type="ECO:0000313" key="4">
    <source>
        <dbReference type="EMBL" id="OSS53965.1"/>
    </source>
</evidence>
<keyword evidence="5" id="KW-1185">Reference proteome</keyword>
<feature type="region of interest" description="Disordered" evidence="1">
    <location>
        <begin position="139"/>
        <end position="181"/>
    </location>
</feature>
<organism evidence="4 5">
    <name type="scientific">Epicoccum nigrum</name>
    <name type="common">Soil fungus</name>
    <name type="synonym">Epicoccum purpurascens</name>
    <dbReference type="NCBI Taxonomy" id="105696"/>
    <lineage>
        <taxon>Eukaryota</taxon>
        <taxon>Fungi</taxon>
        <taxon>Dikarya</taxon>
        <taxon>Ascomycota</taxon>
        <taxon>Pezizomycotina</taxon>
        <taxon>Dothideomycetes</taxon>
        <taxon>Pleosporomycetidae</taxon>
        <taxon>Pleosporales</taxon>
        <taxon>Pleosporineae</taxon>
        <taxon>Didymellaceae</taxon>
        <taxon>Epicoccum</taxon>
    </lineage>
</organism>
<proteinExistence type="predicted"/>
<feature type="domain" description="DUF7707" evidence="3">
    <location>
        <begin position="29"/>
        <end position="140"/>
    </location>
</feature>
<sequence length="209" mass="21197">MLYSSVIVAVSALAGFAAAQNSTVIPCCSVATNLVPEDKRQTWCDAQENTCVDICGGQGEIASNGNECDASTLDYKCACSNGTTIANDVMATYEQTIPAQMCYFWYDACINATIGANGEGNAAQQFQCRQTRDAECGTKKFDESSDGSASESSSATSGASKTSASVSETGAAATGSSTSTPSTGAAMANFAMGTPVLAGGLLAIFGLAL</sequence>
<gene>
    <name evidence="4" type="ORF">B5807_01766</name>
</gene>
<reference evidence="4 5" key="1">
    <citation type="journal article" date="2017" name="Genome Announc.">
        <title>Genome sequence of the saprophytic ascomycete Epicoccum nigrum ICMP 19927 strain isolated from New Zealand.</title>
        <authorList>
            <person name="Fokin M."/>
            <person name="Fleetwood D."/>
            <person name="Weir B.S."/>
            <person name="Villas-Boas S.G."/>
        </authorList>
    </citation>
    <scope>NUCLEOTIDE SEQUENCE [LARGE SCALE GENOMIC DNA]</scope>
    <source>
        <strain evidence="4 5">ICMP 19927</strain>
    </source>
</reference>